<comment type="caution">
    <text evidence="2">The sequence shown here is derived from an EMBL/GenBank/DDBJ whole genome shotgun (WGS) entry which is preliminary data.</text>
</comment>
<sequence>MAVLSHSDYDGGITAMGITDKLDDFKDKARGKAEELKGEIKGKSAEVQGRAKGKKSEAKGKASKAKNQAKRSSSGSPVDKAAGFVNDKTNNKYRDQVNRAADKVKDATGQGR</sequence>
<feature type="compositionally biased region" description="Basic and acidic residues" evidence="1">
    <location>
        <begin position="30"/>
        <end position="44"/>
    </location>
</feature>
<dbReference type="InterPro" id="IPR028037">
    <property type="entry name" value="Antitoxin_Rv0909/MT0933"/>
</dbReference>
<dbReference type="Proteomes" id="UP000317043">
    <property type="component" value="Unassembled WGS sequence"/>
</dbReference>
<proteinExistence type="predicted"/>
<dbReference type="InParanoid" id="A0A543B3Z5"/>
<dbReference type="Gene3D" id="6.10.140.1430">
    <property type="match status" value="1"/>
</dbReference>
<protein>
    <recommendedName>
        <fullName evidence="4">Antitoxin protein of toxin-antitoxin system</fullName>
    </recommendedName>
</protein>
<keyword evidence="3" id="KW-1185">Reference proteome</keyword>
<dbReference type="EMBL" id="VFOW01000001">
    <property type="protein sequence ID" value="TQL79532.1"/>
    <property type="molecule type" value="Genomic_DNA"/>
</dbReference>
<gene>
    <name evidence="2" type="ORF">FB566_5141</name>
</gene>
<evidence type="ECO:0000313" key="2">
    <source>
        <dbReference type="EMBL" id="TQL79532.1"/>
    </source>
</evidence>
<organism evidence="2 3">
    <name type="scientific">Stackebrandtia endophytica</name>
    <dbReference type="NCBI Taxonomy" id="1496996"/>
    <lineage>
        <taxon>Bacteria</taxon>
        <taxon>Bacillati</taxon>
        <taxon>Actinomycetota</taxon>
        <taxon>Actinomycetes</taxon>
        <taxon>Glycomycetales</taxon>
        <taxon>Glycomycetaceae</taxon>
        <taxon>Stackebrandtia</taxon>
    </lineage>
</organism>
<dbReference type="Pfam" id="PF14013">
    <property type="entry name" value="MT0933_antitox"/>
    <property type="match status" value="1"/>
</dbReference>
<evidence type="ECO:0008006" key="4">
    <source>
        <dbReference type="Google" id="ProtNLM"/>
    </source>
</evidence>
<name>A0A543B3Z5_9ACTN</name>
<accession>A0A543B3Z5</accession>
<dbReference type="RefSeq" id="WP_211347873.1">
    <property type="nucleotide sequence ID" value="NZ_JBHTGS010000002.1"/>
</dbReference>
<feature type="region of interest" description="Disordered" evidence="1">
    <location>
        <begin position="30"/>
        <end position="112"/>
    </location>
</feature>
<dbReference type="AlphaFoldDB" id="A0A543B3Z5"/>
<reference evidence="2 3" key="1">
    <citation type="submission" date="2019-06" db="EMBL/GenBank/DDBJ databases">
        <title>Sequencing the genomes of 1000 actinobacteria strains.</title>
        <authorList>
            <person name="Klenk H.-P."/>
        </authorList>
    </citation>
    <scope>NUCLEOTIDE SEQUENCE [LARGE SCALE GENOMIC DNA]</scope>
    <source>
        <strain evidence="2 3">DSM 45928</strain>
    </source>
</reference>
<evidence type="ECO:0000256" key="1">
    <source>
        <dbReference type="SAM" id="MobiDB-lite"/>
    </source>
</evidence>
<evidence type="ECO:0000313" key="3">
    <source>
        <dbReference type="Proteomes" id="UP000317043"/>
    </source>
</evidence>
<feature type="compositionally biased region" description="Basic and acidic residues" evidence="1">
    <location>
        <begin position="89"/>
        <end position="106"/>
    </location>
</feature>